<dbReference type="OrthoDB" id="9809908at2"/>
<keyword evidence="3" id="KW-0418">Kinase</keyword>
<dbReference type="Gene3D" id="3.30.565.10">
    <property type="entry name" value="Histidine kinase-like ATPase, C-terminal domain"/>
    <property type="match status" value="1"/>
</dbReference>
<keyword evidence="1" id="KW-0812">Transmembrane</keyword>
<evidence type="ECO:0000313" key="4">
    <source>
        <dbReference type="Proteomes" id="UP000236731"/>
    </source>
</evidence>
<keyword evidence="3" id="KW-0808">Transferase</keyword>
<proteinExistence type="predicted"/>
<feature type="transmembrane region" description="Helical" evidence="1">
    <location>
        <begin position="47"/>
        <end position="65"/>
    </location>
</feature>
<dbReference type="InterPro" id="IPR010559">
    <property type="entry name" value="Sig_transdc_His_kin_internal"/>
</dbReference>
<dbReference type="RefSeq" id="WP_103906671.1">
    <property type="nucleotide sequence ID" value="NZ_CP049246.1"/>
</dbReference>
<dbReference type="EMBL" id="FNUT01000007">
    <property type="protein sequence ID" value="SEG41492.1"/>
    <property type="molecule type" value="Genomic_DNA"/>
</dbReference>
<name>A0A1H5ZZG9_9SPHI</name>
<dbReference type="AlphaFoldDB" id="A0A1H5ZZG9"/>
<dbReference type="Pfam" id="PF06580">
    <property type="entry name" value="His_kinase"/>
    <property type="match status" value="1"/>
</dbReference>
<feature type="transmembrane region" description="Helical" evidence="1">
    <location>
        <begin position="119"/>
        <end position="140"/>
    </location>
</feature>
<dbReference type="PROSITE" id="PS51257">
    <property type="entry name" value="PROKAR_LIPOPROTEIN"/>
    <property type="match status" value="1"/>
</dbReference>
<protein>
    <submittedName>
        <fullName evidence="3">Histidine kinase</fullName>
    </submittedName>
</protein>
<evidence type="ECO:0000259" key="2">
    <source>
        <dbReference type="Pfam" id="PF06580"/>
    </source>
</evidence>
<dbReference type="InterPro" id="IPR036890">
    <property type="entry name" value="HATPase_C_sf"/>
</dbReference>
<dbReference type="PANTHER" id="PTHR34220">
    <property type="entry name" value="SENSOR HISTIDINE KINASE YPDA"/>
    <property type="match status" value="1"/>
</dbReference>
<dbReference type="GO" id="GO:0016020">
    <property type="term" value="C:membrane"/>
    <property type="evidence" value="ECO:0007669"/>
    <property type="project" value="InterPro"/>
</dbReference>
<organism evidence="3 4">
    <name type="scientific">Sphingobacterium lactis</name>
    <dbReference type="NCBI Taxonomy" id="797291"/>
    <lineage>
        <taxon>Bacteria</taxon>
        <taxon>Pseudomonadati</taxon>
        <taxon>Bacteroidota</taxon>
        <taxon>Sphingobacteriia</taxon>
        <taxon>Sphingobacteriales</taxon>
        <taxon>Sphingobacteriaceae</taxon>
        <taxon>Sphingobacterium</taxon>
    </lineage>
</organism>
<accession>A0A1H5ZZG9</accession>
<dbReference type="InterPro" id="IPR050640">
    <property type="entry name" value="Bact_2-comp_sensor_kinase"/>
</dbReference>
<dbReference type="GO" id="GO:0000155">
    <property type="term" value="F:phosphorelay sensor kinase activity"/>
    <property type="evidence" value="ECO:0007669"/>
    <property type="project" value="InterPro"/>
</dbReference>
<dbReference type="Proteomes" id="UP000236731">
    <property type="component" value="Unassembled WGS sequence"/>
</dbReference>
<feature type="transmembrane region" description="Helical" evidence="1">
    <location>
        <begin position="77"/>
        <end position="99"/>
    </location>
</feature>
<evidence type="ECO:0000256" key="1">
    <source>
        <dbReference type="SAM" id="Phobius"/>
    </source>
</evidence>
<keyword evidence="1" id="KW-1133">Transmembrane helix</keyword>
<keyword evidence="4" id="KW-1185">Reference proteome</keyword>
<sequence length="345" mass="39834">MRTFLTTIIYAILFSVVIYSCIAAVYLFQHGRLEMSFIQAPQSVAGFAYGIFLYLLGVAIGKSLGYFYPQLSPLKRILIYSAAVVVLVPVTIFLIHLSIHVLWFREPFSEFLRTESWMSYVPLTILSLSIGLVFHAFYYYKAYKNEQIAKQQQIAGKAIAQLESLKNQIDAHFLFNSLNVLIGLIEEDQKKAISYTRSLSTIYRYILEHKDQDTVLIQDEISFTKNYVGLLKLRFEEAIQLDIANNPELEQGYTVPLALQLLLENCIQHNKASEEEPLQISIYFEDGHLVVQNNLQEKQHNHRSTKLGLANIRDRYRLVSKKEIEVSKTNTHFTVKLPILSEWKR</sequence>
<feature type="domain" description="Signal transduction histidine kinase internal region" evidence="2">
    <location>
        <begin position="160"/>
        <end position="238"/>
    </location>
</feature>
<evidence type="ECO:0000313" key="3">
    <source>
        <dbReference type="EMBL" id="SEG41492.1"/>
    </source>
</evidence>
<gene>
    <name evidence="3" type="ORF">SAMN05421877_107248</name>
</gene>
<dbReference type="PANTHER" id="PTHR34220:SF7">
    <property type="entry name" value="SENSOR HISTIDINE KINASE YPDA"/>
    <property type="match status" value="1"/>
</dbReference>
<feature type="transmembrane region" description="Helical" evidence="1">
    <location>
        <begin position="7"/>
        <end position="27"/>
    </location>
</feature>
<reference evidence="4" key="1">
    <citation type="submission" date="2016-10" db="EMBL/GenBank/DDBJ databases">
        <authorList>
            <person name="Varghese N."/>
            <person name="Submissions S."/>
        </authorList>
    </citation>
    <scope>NUCLEOTIDE SEQUENCE [LARGE SCALE GENOMIC DNA]</scope>
    <source>
        <strain evidence="4">DSM 22361</strain>
    </source>
</reference>
<keyword evidence="1" id="KW-0472">Membrane</keyword>